<evidence type="ECO:0000256" key="1">
    <source>
        <dbReference type="SAM" id="SignalP"/>
    </source>
</evidence>
<name>A0A292YFV4_9BACT</name>
<dbReference type="PROSITE" id="PS51257">
    <property type="entry name" value="PROKAR_LIPOPROTEIN"/>
    <property type="match status" value="1"/>
</dbReference>
<accession>A0A292YFV4</accession>
<protein>
    <recommendedName>
        <fullName evidence="4">Lipoprotein</fullName>
    </recommendedName>
</protein>
<keyword evidence="3" id="KW-1185">Reference proteome</keyword>
<reference evidence="2 3" key="1">
    <citation type="journal article" date="2017" name="Syst. Appl. Microbiol.">
        <title>Lebetimonas natsushimae sp. nov., a novel strictly anaerobic, moderately thermophilic chemoautotroph isolated from a deep-sea hydrothermal vent polychaete nest in the Mid-Okinawa Trough.</title>
        <authorList>
            <person name="Nagata R."/>
            <person name="Takaki Y."/>
            <person name="Tame A."/>
            <person name="Nunoura T."/>
            <person name="Muto H."/>
            <person name="Mino S."/>
            <person name="Sawayama S."/>
            <person name="Takai K."/>
            <person name="Nakagawa S."/>
        </authorList>
    </citation>
    <scope>NUCLEOTIDE SEQUENCE [LARGE SCALE GENOMIC DNA]</scope>
    <source>
        <strain evidence="2 3">HS1857</strain>
    </source>
</reference>
<sequence length="147" mass="17517">MKKILFVLMIILFSGCSIKSAFKHDPFYEKTLKYTQKGQIINSLETKALIDSVYLNNLYKNKFSNPTFLIGVYNDFDNQLTNNEFSITLNQQKPIKISKKIPDFILYKNFPFYNSWMTYYIVEFPKTNKPYTLEYKSKHWGETKLIF</sequence>
<feature type="signal peptide" evidence="1">
    <location>
        <begin position="1"/>
        <end position="23"/>
    </location>
</feature>
<organism evidence="2 3">
    <name type="scientific">Lebetimonas natsushimae</name>
    <dbReference type="NCBI Taxonomy" id="1936991"/>
    <lineage>
        <taxon>Bacteria</taxon>
        <taxon>Pseudomonadati</taxon>
        <taxon>Campylobacterota</taxon>
        <taxon>Epsilonproteobacteria</taxon>
        <taxon>Nautiliales</taxon>
        <taxon>Nautiliaceae</taxon>
        <taxon>Lebetimonas</taxon>
    </lineage>
</organism>
<dbReference type="OrthoDB" id="5373271at2"/>
<dbReference type="Proteomes" id="UP000217944">
    <property type="component" value="Unassembled WGS sequence"/>
</dbReference>
<evidence type="ECO:0008006" key="4">
    <source>
        <dbReference type="Google" id="ProtNLM"/>
    </source>
</evidence>
<evidence type="ECO:0000313" key="2">
    <source>
        <dbReference type="EMBL" id="GAX88001.1"/>
    </source>
</evidence>
<proteinExistence type="predicted"/>
<dbReference type="EMBL" id="BDME01000002">
    <property type="protein sequence ID" value="GAX88001.1"/>
    <property type="molecule type" value="Genomic_DNA"/>
</dbReference>
<gene>
    <name evidence="2" type="ORF">LNAT_P1298</name>
</gene>
<feature type="chain" id="PRO_5012313249" description="Lipoprotein" evidence="1">
    <location>
        <begin position="24"/>
        <end position="147"/>
    </location>
</feature>
<dbReference type="RefSeq" id="WP_096259618.1">
    <property type="nucleotide sequence ID" value="NZ_BDME01000002.1"/>
</dbReference>
<evidence type="ECO:0000313" key="3">
    <source>
        <dbReference type="Proteomes" id="UP000217944"/>
    </source>
</evidence>
<dbReference type="AlphaFoldDB" id="A0A292YFV4"/>
<comment type="caution">
    <text evidence="2">The sequence shown here is derived from an EMBL/GenBank/DDBJ whole genome shotgun (WGS) entry which is preliminary data.</text>
</comment>
<keyword evidence="1" id="KW-0732">Signal</keyword>